<dbReference type="Proteomes" id="UP000234681">
    <property type="component" value="Chromosome 4"/>
</dbReference>
<reference evidence="2" key="1">
    <citation type="submission" date="2005-09" db="EMBL/GenBank/DDBJ databases">
        <authorList>
            <person name="Mural R.J."/>
            <person name="Li P.W."/>
            <person name="Adams M.D."/>
            <person name="Amanatides P.G."/>
            <person name="Baden-Tillson H."/>
            <person name="Barnstead M."/>
            <person name="Chin S.H."/>
            <person name="Dew I."/>
            <person name="Evans C.A."/>
            <person name="Ferriera S."/>
            <person name="Flanigan M."/>
            <person name="Fosler C."/>
            <person name="Glodek A."/>
            <person name="Gu Z."/>
            <person name="Holt R.A."/>
            <person name="Jennings D."/>
            <person name="Kraft C.L."/>
            <person name="Lu F."/>
            <person name="Nguyen T."/>
            <person name="Nusskern D.R."/>
            <person name="Pfannkoch C.M."/>
            <person name="Sitter C."/>
            <person name="Sutton G.G."/>
            <person name="Venter J.C."/>
            <person name="Wang Z."/>
            <person name="Woodage T."/>
            <person name="Zheng X.H."/>
            <person name="Zhong F."/>
        </authorList>
    </citation>
    <scope>NUCLEOTIDE SEQUENCE [LARGE SCALE GENOMIC DNA]</scope>
    <source>
        <strain>BN</strain>
        <strain evidence="2">Sprague-Dawley</strain>
    </source>
</reference>
<organism evidence="1 2">
    <name type="scientific">Rattus norvegicus</name>
    <name type="common">Rat</name>
    <dbReference type="NCBI Taxonomy" id="10116"/>
    <lineage>
        <taxon>Eukaryota</taxon>
        <taxon>Metazoa</taxon>
        <taxon>Chordata</taxon>
        <taxon>Craniata</taxon>
        <taxon>Vertebrata</taxon>
        <taxon>Euteleostomi</taxon>
        <taxon>Mammalia</taxon>
        <taxon>Eutheria</taxon>
        <taxon>Euarchontoglires</taxon>
        <taxon>Glires</taxon>
        <taxon>Rodentia</taxon>
        <taxon>Myomorpha</taxon>
        <taxon>Muroidea</taxon>
        <taxon>Muridae</taxon>
        <taxon>Murinae</taxon>
        <taxon>Rattus</taxon>
    </lineage>
</organism>
<accession>A6IBL3</accession>
<evidence type="ECO:0000313" key="1">
    <source>
        <dbReference type="EMBL" id="EDL91481.1"/>
    </source>
</evidence>
<protein>
    <submittedName>
        <fullName evidence="1">RCG56275</fullName>
    </submittedName>
</protein>
<dbReference type="Gene3D" id="1.20.5.2650">
    <property type="match status" value="1"/>
</dbReference>
<gene>
    <name evidence="1" type="ORF">rCG_56275</name>
</gene>
<evidence type="ECO:0000313" key="2">
    <source>
        <dbReference type="Proteomes" id="UP000234681"/>
    </source>
</evidence>
<sequence>MMNTDSLHSVRSPWLQKSLLMLSKGWGKWKGVWFLSVVGMPKRASRIRKLFNLFKDLVSQYDVRGPLNREVKKPRIKAPRSQCLVIPCILKHKHQSISPKK</sequence>
<dbReference type="EMBL" id="CH473957">
    <property type="protein sequence ID" value="EDL91481.1"/>
    <property type="molecule type" value="Genomic_DNA"/>
</dbReference>
<proteinExistence type="predicted"/>
<name>A6IBL3_RAT</name>
<dbReference type="AlphaFoldDB" id="A6IBL3"/>